<dbReference type="Proteomes" id="UP000799291">
    <property type="component" value="Unassembled WGS sequence"/>
</dbReference>
<evidence type="ECO:0000313" key="2">
    <source>
        <dbReference type="Proteomes" id="UP000799291"/>
    </source>
</evidence>
<dbReference type="EMBL" id="MU005596">
    <property type="protein sequence ID" value="KAF2680449.1"/>
    <property type="molecule type" value="Genomic_DNA"/>
</dbReference>
<reference evidence="1" key="1">
    <citation type="journal article" date="2020" name="Stud. Mycol.">
        <title>101 Dothideomycetes genomes: a test case for predicting lifestyles and emergence of pathogens.</title>
        <authorList>
            <person name="Haridas S."/>
            <person name="Albert R."/>
            <person name="Binder M."/>
            <person name="Bloem J."/>
            <person name="Labutti K."/>
            <person name="Salamov A."/>
            <person name="Andreopoulos B."/>
            <person name="Baker S."/>
            <person name="Barry K."/>
            <person name="Bills G."/>
            <person name="Bluhm B."/>
            <person name="Cannon C."/>
            <person name="Castanera R."/>
            <person name="Culley D."/>
            <person name="Daum C."/>
            <person name="Ezra D."/>
            <person name="Gonzalez J."/>
            <person name="Henrissat B."/>
            <person name="Kuo A."/>
            <person name="Liang C."/>
            <person name="Lipzen A."/>
            <person name="Lutzoni F."/>
            <person name="Magnuson J."/>
            <person name="Mondo S."/>
            <person name="Nolan M."/>
            <person name="Ohm R."/>
            <person name="Pangilinan J."/>
            <person name="Park H.-J."/>
            <person name="Ramirez L."/>
            <person name="Alfaro M."/>
            <person name="Sun H."/>
            <person name="Tritt A."/>
            <person name="Yoshinaga Y."/>
            <person name="Zwiers L.-H."/>
            <person name="Turgeon B."/>
            <person name="Goodwin S."/>
            <person name="Spatafora J."/>
            <person name="Crous P."/>
            <person name="Grigoriev I."/>
        </authorList>
    </citation>
    <scope>NUCLEOTIDE SEQUENCE</scope>
    <source>
        <strain evidence="1">CBS 122367</strain>
    </source>
</reference>
<protein>
    <submittedName>
        <fullName evidence="1">Uncharacterized protein</fullName>
    </submittedName>
</protein>
<keyword evidence="2" id="KW-1185">Reference proteome</keyword>
<accession>A0A6G1IRF1</accession>
<proteinExistence type="predicted"/>
<dbReference type="OrthoDB" id="3768645at2759"/>
<name>A0A6G1IRF1_9PLEO</name>
<dbReference type="AlphaFoldDB" id="A0A6G1IRF1"/>
<organism evidence="1 2">
    <name type="scientific">Lentithecium fluviatile CBS 122367</name>
    <dbReference type="NCBI Taxonomy" id="1168545"/>
    <lineage>
        <taxon>Eukaryota</taxon>
        <taxon>Fungi</taxon>
        <taxon>Dikarya</taxon>
        <taxon>Ascomycota</taxon>
        <taxon>Pezizomycotina</taxon>
        <taxon>Dothideomycetes</taxon>
        <taxon>Pleosporomycetidae</taxon>
        <taxon>Pleosporales</taxon>
        <taxon>Massarineae</taxon>
        <taxon>Lentitheciaceae</taxon>
        <taxon>Lentithecium</taxon>
    </lineage>
</organism>
<evidence type="ECO:0000313" key="1">
    <source>
        <dbReference type="EMBL" id="KAF2680449.1"/>
    </source>
</evidence>
<gene>
    <name evidence="1" type="ORF">K458DRAFT_392787</name>
</gene>
<sequence length="218" mass="24372">MSPENLTQLLVQTPNIKTLVYDTLLPVGSTPIDPRALRTTLDYVRTTLTHLTVGLEFSTPEEVDADVICLGSIGSLRDFSSLITLRASLAVILGEAVEPRRFPLVTNLLPSRLQQLTLTDDLWDMDEAFIDWAGFPTLQAILTLLEGRHEAFPWTSMVGENPLPGTCALTAPHLHGFAFDMRNREWAIFDEQFMVNGRGWQYLRRICEAQGISCEILG</sequence>